<reference evidence="2 3" key="1">
    <citation type="journal article" date="2014" name="BMC Genomics">
        <title>Genome sequencing of four Aureobasidium pullulans varieties: biotechnological potential, stress tolerance, and description of new species.</title>
        <authorList>
            <person name="Gostin Ar C."/>
            <person name="Ohm R.A."/>
            <person name="Kogej T."/>
            <person name="Sonjak S."/>
            <person name="Turk M."/>
            <person name="Zajc J."/>
            <person name="Zalar P."/>
            <person name="Grube M."/>
            <person name="Sun H."/>
            <person name="Han J."/>
            <person name="Sharma A."/>
            <person name="Chiniquy J."/>
            <person name="Ngan C.Y."/>
            <person name="Lipzen A."/>
            <person name="Barry K."/>
            <person name="Grigoriev I.V."/>
            <person name="Gunde-Cimerman N."/>
        </authorList>
    </citation>
    <scope>NUCLEOTIDE SEQUENCE [LARGE SCALE GENOMIC DNA]</scope>
    <source>
        <strain evidence="2 3">EXF-2481</strain>
    </source>
</reference>
<evidence type="ECO:0000313" key="2">
    <source>
        <dbReference type="EMBL" id="KEQ95021.1"/>
    </source>
</evidence>
<dbReference type="AlphaFoldDB" id="A0A074Z831"/>
<dbReference type="EMBL" id="KL584760">
    <property type="protein sequence ID" value="KEQ95021.1"/>
    <property type="molecule type" value="Genomic_DNA"/>
</dbReference>
<protein>
    <recommendedName>
        <fullName evidence="1">Cryptic loci regulator 2 N-terminal domain-containing protein</fullName>
    </recommendedName>
</protein>
<sequence>MVHVLFRNKRVAVRDIDLSQITSLESDPQHRPSAKSKYIPVPDSVFLELLTSSFNNHETAGSMVAELNCDRVRFVGGLPPGFACYEAPPKDGRHDRYIYGHHESTRNSFHADKLFRSFSSFVPHVYWIICDQVVIGNLPRGCKCFHCVAQRTPAPVNA</sequence>
<evidence type="ECO:0000313" key="3">
    <source>
        <dbReference type="Proteomes" id="UP000030641"/>
    </source>
</evidence>
<name>A0A074Z831_AURSE</name>
<dbReference type="HOGENOM" id="CLU_1703866_0_0_1"/>
<accession>A0A074Z831</accession>
<keyword evidence="3" id="KW-1185">Reference proteome</keyword>
<dbReference type="OrthoDB" id="3846433at2759"/>
<feature type="domain" description="Cryptic loci regulator 2 N-terminal" evidence="1">
    <location>
        <begin position="77"/>
        <end position="147"/>
    </location>
</feature>
<dbReference type="GeneID" id="25362683"/>
<gene>
    <name evidence="2" type="ORF">AUEXF2481DRAFT_231861</name>
</gene>
<dbReference type="Proteomes" id="UP000030641">
    <property type="component" value="Unassembled WGS sequence"/>
</dbReference>
<proteinExistence type="predicted"/>
<dbReference type="Pfam" id="PF16761">
    <property type="entry name" value="Clr2_transil"/>
    <property type="match status" value="1"/>
</dbReference>
<dbReference type="RefSeq" id="XP_013343657.1">
    <property type="nucleotide sequence ID" value="XM_013488203.1"/>
</dbReference>
<organism evidence="2 3">
    <name type="scientific">Aureobasidium subglaciale (strain EXF-2481)</name>
    <name type="common">Aureobasidium pullulans var. subglaciale</name>
    <dbReference type="NCBI Taxonomy" id="1043005"/>
    <lineage>
        <taxon>Eukaryota</taxon>
        <taxon>Fungi</taxon>
        <taxon>Dikarya</taxon>
        <taxon>Ascomycota</taxon>
        <taxon>Pezizomycotina</taxon>
        <taxon>Dothideomycetes</taxon>
        <taxon>Dothideomycetidae</taxon>
        <taxon>Dothideales</taxon>
        <taxon>Saccotheciaceae</taxon>
        <taxon>Aureobasidium</taxon>
    </lineage>
</organism>
<evidence type="ECO:0000259" key="1">
    <source>
        <dbReference type="Pfam" id="PF16761"/>
    </source>
</evidence>
<dbReference type="InterPro" id="IPR031915">
    <property type="entry name" value="Clr2_N"/>
</dbReference>
<dbReference type="InParanoid" id="A0A074Z831"/>